<reference evidence="1 2" key="1">
    <citation type="journal article" date="2014" name="BMC Genomics">
        <title>Comparative genome sequencing reveals chemotype-specific gene clusters in the toxigenic black mold Stachybotrys.</title>
        <authorList>
            <person name="Semeiks J."/>
            <person name="Borek D."/>
            <person name="Otwinowski Z."/>
            <person name="Grishin N.V."/>
        </authorList>
    </citation>
    <scope>NUCLEOTIDE SEQUENCE [LARGE SCALE GENOMIC DNA]</scope>
    <source>
        <strain evidence="1 2">IBT 40285</strain>
    </source>
</reference>
<dbReference type="OrthoDB" id="5429634at2759"/>
<evidence type="ECO:0000313" key="2">
    <source>
        <dbReference type="Proteomes" id="UP000028524"/>
    </source>
</evidence>
<evidence type="ECO:0000313" key="1">
    <source>
        <dbReference type="EMBL" id="KFA67334.1"/>
    </source>
</evidence>
<accession>A0A084QTP9</accession>
<dbReference type="HOGENOM" id="CLU_1670541_0_0_1"/>
<dbReference type="AlphaFoldDB" id="A0A084QTP9"/>
<proteinExistence type="predicted"/>
<name>A0A084QTP9_STAC4</name>
<protein>
    <submittedName>
        <fullName evidence="1">Uncharacterized protein</fullName>
    </submittedName>
</protein>
<sequence>MYFSYQPVTIGKPKQQNLFLVPECLQWYEGQSSQPRYLHDFHTSSKLETDGVDTSIQGLWSLGLGTLDARAMLFLNQNINTAAMAILANVPQIFLAGIYPIYNPLVTLMFSANWWAWLSSSPCKLVVSSPTAQQTDPPLVGMPLSWRFALLLVHSFPR</sequence>
<keyword evidence="2" id="KW-1185">Reference proteome</keyword>
<dbReference type="STRING" id="1283841.A0A084QTP9"/>
<dbReference type="InParanoid" id="A0A084QTP9"/>
<dbReference type="EMBL" id="KL660210">
    <property type="protein sequence ID" value="KFA67334.1"/>
    <property type="molecule type" value="Genomic_DNA"/>
</dbReference>
<dbReference type="Proteomes" id="UP000028524">
    <property type="component" value="Unassembled WGS sequence"/>
</dbReference>
<gene>
    <name evidence="1" type="ORF">S40285_10128</name>
</gene>
<organism evidence="1 2">
    <name type="scientific">Stachybotrys chlorohalonatus (strain IBT 40285)</name>
    <dbReference type="NCBI Taxonomy" id="1283841"/>
    <lineage>
        <taxon>Eukaryota</taxon>
        <taxon>Fungi</taxon>
        <taxon>Dikarya</taxon>
        <taxon>Ascomycota</taxon>
        <taxon>Pezizomycotina</taxon>
        <taxon>Sordariomycetes</taxon>
        <taxon>Hypocreomycetidae</taxon>
        <taxon>Hypocreales</taxon>
        <taxon>Stachybotryaceae</taxon>
        <taxon>Stachybotrys</taxon>
    </lineage>
</organism>